<sequence length="37" mass="4094">MPATVTLIRVAKAEHVFQNLTQEEAEKANTLAKVDII</sequence>
<dbReference type="Proteomes" id="UP000190935">
    <property type="component" value="Chromosome I"/>
</dbReference>
<accession>A0A1K1KL17</accession>
<dbReference type="KEGG" id="laca:LAC1533_0163"/>
<evidence type="ECO:0000313" key="1">
    <source>
        <dbReference type="EMBL" id="SFV39583.1"/>
    </source>
</evidence>
<evidence type="ECO:0000313" key="2">
    <source>
        <dbReference type="Proteomes" id="UP000190935"/>
    </source>
</evidence>
<dbReference type="AlphaFoldDB" id="A0A1K1KL17"/>
<organism evidence="1 2">
    <name type="scientific">Ligilactobacillus acidipiscis</name>
    <dbReference type="NCBI Taxonomy" id="89059"/>
    <lineage>
        <taxon>Bacteria</taxon>
        <taxon>Bacillati</taxon>
        <taxon>Bacillota</taxon>
        <taxon>Bacilli</taxon>
        <taxon>Lactobacillales</taxon>
        <taxon>Lactobacillaceae</taxon>
        <taxon>Ligilactobacillus</taxon>
    </lineage>
</organism>
<reference evidence="2" key="1">
    <citation type="submission" date="2016-11" db="EMBL/GenBank/DDBJ databases">
        <authorList>
            <person name="Papadimitriou K."/>
        </authorList>
    </citation>
    <scope>NUCLEOTIDE SEQUENCE [LARGE SCALE GENOMIC DNA]</scope>
    <source>
        <strain evidence="2">ACA-DC 1533</strain>
    </source>
</reference>
<name>A0A1K1KL17_9LACO</name>
<gene>
    <name evidence="1" type="ORF">LAC1533_0163</name>
</gene>
<dbReference type="EMBL" id="LT630287">
    <property type="protein sequence ID" value="SFV39583.1"/>
    <property type="molecule type" value="Genomic_DNA"/>
</dbReference>
<proteinExistence type="predicted"/>
<protein>
    <submittedName>
        <fullName evidence="1">Uncharacterized protein</fullName>
    </submittedName>
</protein>